<evidence type="ECO:0000313" key="3">
    <source>
        <dbReference type="Proteomes" id="UP000623129"/>
    </source>
</evidence>
<dbReference type="AlphaFoldDB" id="A0A833QY75"/>
<proteinExistence type="predicted"/>
<organism evidence="2 3">
    <name type="scientific">Carex littledalei</name>
    <dbReference type="NCBI Taxonomy" id="544730"/>
    <lineage>
        <taxon>Eukaryota</taxon>
        <taxon>Viridiplantae</taxon>
        <taxon>Streptophyta</taxon>
        <taxon>Embryophyta</taxon>
        <taxon>Tracheophyta</taxon>
        <taxon>Spermatophyta</taxon>
        <taxon>Magnoliopsida</taxon>
        <taxon>Liliopsida</taxon>
        <taxon>Poales</taxon>
        <taxon>Cyperaceae</taxon>
        <taxon>Cyperoideae</taxon>
        <taxon>Cariceae</taxon>
        <taxon>Carex</taxon>
        <taxon>Carex subgen. Euthyceras</taxon>
    </lineage>
</organism>
<name>A0A833QY75_9POAL</name>
<comment type="caution">
    <text evidence="2">The sequence shown here is derived from an EMBL/GenBank/DDBJ whole genome shotgun (WGS) entry which is preliminary data.</text>
</comment>
<dbReference type="PANTHER" id="PTHR37265:SF5">
    <property type="entry name" value="OS01G0195300 PROTEIN"/>
    <property type="match status" value="1"/>
</dbReference>
<dbReference type="OrthoDB" id="783490at2759"/>
<gene>
    <name evidence="2" type="ORF">FCM35_KLT08499</name>
</gene>
<protein>
    <submittedName>
        <fullName evidence="2">Uncharacterized protein</fullName>
    </submittedName>
</protein>
<dbReference type="PANTHER" id="PTHR37265">
    <property type="entry name" value="OS01G0195300 PROTEIN"/>
    <property type="match status" value="1"/>
</dbReference>
<dbReference type="EMBL" id="SWLB01000018">
    <property type="protein sequence ID" value="KAF3326869.1"/>
    <property type="molecule type" value="Genomic_DNA"/>
</dbReference>
<keyword evidence="3" id="KW-1185">Reference proteome</keyword>
<evidence type="ECO:0000313" key="2">
    <source>
        <dbReference type="EMBL" id="KAF3326869.1"/>
    </source>
</evidence>
<reference evidence="2" key="1">
    <citation type="submission" date="2020-01" db="EMBL/GenBank/DDBJ databases">
        <title>Genome sequence of Kobresia littledalei, the first chromosome-level genome in the family Cyperaceae.</title>
        <authorList>
            <person name="Qu G."/>
        </authorList>
    </citation>
    <scope>NUCLEOTIDE SEQUENCE</scope>
    <source>
        <strain evidence="2">C.B.Clarke</strain>
        <tissue evidence="2">Leaf</tissue>
    </source>
</reference>
<dbReference type="Proteomes" id="UP000623129">
    <property type="component" value="Unassembled WGS sequence"/>
</dbReference>
<accession>A0A833QY75</accession>
<feature type="region of interest" description="Disordered" evidence="1">
    <location>
        <begin position="1"/>
        <end position="20"/>
    </location>
</feature>
<evidence type="ECO:0000256" key="1">
    <source>
        <dbReference type="SAM" id="MobiDB-lite"/>
    </source>
</evidence>
<sequence>MEEEGENRVPKADDQDESRDIWKQSLSNLELEPEPEPDKLGIQEEMVERVMKWLELEIASTSPSSSSSFLQATEFVTINGNEETCGSSFSGTASTVMASIDTRYEGPYLGSMWPFAGGEVAPTGEVVGGERECVIDDEWMHFIEVDDFAEIEQC</sequence>